<evidence type="ECO:0000256" key="16">
    <source>
        <dbReference type="SAM" id="MobiDB-lite"/>
    </source>
</evidence>
<feature type="compositionally biased region" description="Acidic residues" evidence="16">
    <location>
        <begin position="982"/>
        <end position="993"/>
    </location>
</feature>
<dbReference type="GO" id="GO:0005737">
    <property type="term" value="C:cytoplasm"/>
    <property type="evidence" value="ECO:0007669"/>
    <property type="project" value="UniProtKB-SubCell"/>
</dbReference>
<feature type="compositionally biased region" description="Basic residues" evidence="16">
    <location>
        <begin position="998"/>
        <end position="1013"/>
    </location>
</feature>
<sequence length="1013" mass="108694">MLENEPEGGERTGAQPADEAPDRTTGAATGGSTSEGAAPIGAPTGAEAPAAPPRKRASRRRAPLNQPEQTDAPVEASTSAGSTSGEAPQAEVFAPVAGELEEAPKPTRRRRKATTAKATEEPVVAAGAEPASDEVVPPVKVTRTRRRKAAAPAAEVPAESAVEAPAAPTPGGEQAAGAAELPAEQAAVAPAVAAEEAGETTGEPEAAGAQEAPRPAEGAVASRPGEVSPGASVSGAEPTPEPAEEPPAKTRRRRAALSAPTVLFMAPQPEEHARVVVPLTTEEEPAEEQPEPPRRRRRGRREAEPVEVVEAEEEPTAEAEEGAEEEEDDETLARRRRRRGRRGRGRGKGGADDAEEEELEEAVQAEGEEGPEAEGEEEGEETGDGMTRRRRRRRRRGAGDIEGAAEDGVPTVVKIREPRRAVDEVQGVSGSTRLEAKRQRRRDGREQRRTRPAILSESEFLARREAVDRVMAVRQRGDRIQIAVLEDGVLVEHYVSRNSSGTMAGNVYLGKVQNVLPSMEAAFVDIGRGRNAVLYAGEVNWDTTGLEGRARSIEQALKSGDSVLVQVTKDPIGHKGARLTSHIALSGRHLVYVPNGNASGISRKLPDTERKRLRDVLKKLVPDGAGVIVRTAAEGASEDELARDVKRLQAQWEDIQAKAAEGGAPVLLYEEPDLVIRVVRDLFNEDFRELVIEGDEAYGMVESYLSHVSPDLVPRLRRHVGTSDVFAVYRIDEQILKGLDRRVFLPSGGHLVIDRTEAMTVVDVNTGKYTGAGGNLEETVTRNNLEAAEEIVRQLRLRDIGGIVVIDFIDMVLESNRELVLRRLTECLGRDRTKHQVTEITSLGLVQMTRKRIGAGLLEAFSETCDCCKGRGVIIHTEPVPEKPRQGAGEKVKAVASAVGTPAPAEQAGATTSRRRARKSATPERTVVEVTDAPAESGPAVAPDDYHDTMGYDLSRFETDTEAAPAVADSQRGESARLAGADDPDALGDDTDVEGGLSRRRSRRGGTRRRTRP</sequence>
<evidence type="ECO:0000256" key="7">
    <source>
        <dbReference type="ARBA" id="ARBA00022694"/>
    </source>
</evidence>
<dbReference type="EC" id="3.1.26.12" evidence="14"/>
<comment type="cofactor">
    <cofactor evidence="2">
        <name>Zn(2+)</name>
        <dbReference type="ChEBI" id="CHEBI:29105"/>
    </cofactor>
</comment>
<evidence type="ECO:0000256" key="5">
    <source>
        <dbReference type="ARBA" id="ARBA00022490"/>
    </source>
</evidence>
<dbReference type="RefSeq" id="WP_145773260.1">
    <property type="nucleotide sequence ID" value="NZ_BAAATQ010000196.1"/>
</dbReference>
<feature type="compositionally biased region" description="Low complexity" evidence="16">
    <location>
        <begin position="75"/>
        <end position="87"/>
    </location>
</feature>
<evidence type="ECO:0000256" key="3">
    <source>
        <dbReference type="ARBA" id="ARBA00004496"/>
    </source>
</evidence>
<evidence type="ECO:0000256" key="6">
    <source>
        <dbReference type="ARBA" id="ARBA00022664"/>
    </source>
</evidence>
<evidence type="ECO:0000256" key="1">
    <source>
        <dbReference type="ARBA" id="ARBA00001946"/>
    </source>
</evidence>
<evidence type="ECO:0000256" key="9">
    <source>
        <dbReference type="ARBA" id="ARBA00022801"/>
    </source>
</evidence>
<keyword evidence="10" id="KW-0862">Zinc</keyword>
<dbReference type="GO" id="GO:0046872">
    <property type="term" value="F:metal ion binding"/>
    <property type="evidence" value="ECO:0007669"/>
    <property type="project" value="UniProtKB-KW"/>
</dbReference>
<dbReference type="InterPro" id="IPR003029">
    <property type="entry name" value="S1_domain"/>
</dbReference>
<feature type="compositionally biased region" description="Basic residues" evidence="16">
    <location>
        <begin position="53"/>
        <end position="62"/>
    </location>
</feature>
<dbReference type="InterPro" id="IPR004659">
    <property type="entry name" value="RNase_E/G"/>
</dbReference>
<feature type="region of interest" description="Disordered" evidence="16">
    <location>
        <begin position="1"/>
        <end position="450"/>
    </location>
</feature>
<dbReference type="SUPFAM" id="SSF50249">
    <property type="entry name" value="Nucleic acid-binding proteins"/>
    <property type="match status" value="1"/>
</dbReference>
<dbReference type="FunFam" id="2.40.50.140:FF:000066">
    <property type="entry name" value="Ribonuclease E"/>
    <property type="match status" value="1"/>
</dbReference>
<dbReference type="CDD" id="cd04453">
    <property type="entry name" value="S1_RNase_E"/>
    <property type="match status" value="1"/>
</dbReference>
<dbReference type="NCBIfam" id="TIGR00757">
    <property type="entry name" value="RNaseEG"/>
    <property type="match status" value="1"/>
</dbReference>
<gene>
    <name evidence="18" type="ORF">JD77_01032</name>
</gene>
<evidence type="ECO:0000256" key="14">
    <source>
        <dbReference type="ARBA" id="ARBA00066879"/>
    </source>
</evidence>
<organism evidence="18 19">
    <name type="scientific">Micromonospora olivasterospora</name>
    <dbReference type="NCBI Taxonomy" id="1880"/>
    <lineage>
        <taxon>Bacteria</taxon>
        <taxon>Bacillati</taxon>
        <taxon>Actinomycetota</taxon>
        <taxon>Actinomycetes</taxon>
        <taxon>Micromonosporales</taxon>
        <taxon>Micromonosporaceae</taxon>
        <taxon>Micromonospora</taxon>
    </lineage>
</organism>
<comment type="caution">
    <text evidence="18">The sequence shown here is derived from an EMBL/GenBank/DDBJ whole genome shotgun (WGS) entry which is preliminary data.</text>
</comment>
<evidence type="ECO:0000256" key="15">
    <source>
        <dbReference type="ARBA" id="ARBA00072999"/>
    </source>
</evidence>
<feature type="compositionally biased region" description="Basic and acidic residues" evidence="16">
    <location>
        <begin position="880"/>
        <end position="893"/>
    </location>
</feature>
<comment type="subcellular location">
    <subcellularLocation>
        <location evidence="3">Cytoplasm</location>
    </subcellularLocation>
</comment>
<evidence type="ECO:0000256" key="11">
    <source>
        <dbReference type="ARBA" id="ARBA00022842"/>
    </source>
</evidence>
<keyword evidence="9" id="KW-0378">Hydrolase</keyword>
<keyword evidence="12" id="KW-0694">RNA-binding</keyword>
<keyword evidence="8" id="KW-0479">Metal-binding</keyword>
<reference evidence="18 19" key="1">
    <citation type="submission" date="2019-07" db="EMBL/GenBank/DDBJ databases">
        <title>R&amp;d 2014.</title>
        <authorList>
            <person name="Klenk H.-P."/>
        </authorList>
    </citation>
    <scope>NUCLEOTIDE SEQUENCE [LARGE SCALE GENOMIC DNA]</scope>
    <source>
        <strain evidence="18 19">DSM 43868</strain>
    </source>
</reference>
<dbReference type="AlphaFoldDB" id="A0A562I5Q8"/>
<feature type="domain" description="S1 motif" evidence="17">
    <location>
        <begin position="505"/>
        <end position="588"/>
    </location>
</feature>
<dbReference type="GO" id="GO:0008995">
    <property type="term" value="F:ribonuclease E activity"/>
    <property type="evidence" value="ECO:0007669"/>
    <property type="project" value="UniProtKB-EC"/>
</dbReference>
<feature type="region of interest" description="Disordered" evidence="16">
    <location>
        <begin position="880"/>
        <end position="1013"/>
    </location>
</feature>
<keyword evidence="5" id="KW-0963">Cytoplasm</keyword>
<dbReference type="GO" id="GO:0006364">
    <property type="term" value="P:rRNA processing"/>
    <property type="evidence" value="ECO:0007669"/>
    <property type="project" value="TreeGrafter"/>
</dbReference>
<evidence type="ECO:0000313" key="18">
    <source>
        <dbReference type="EMBL" id="TWH66088.1"/>
    </source>
</evidence>
<evidence type="ECO:0000256" key="4">
    <source>
        <dbReference type="ARBA" id="ARBA00005522"/>
    </source>
</evidence>
<feature type="compositionally biased region" description="Low complexity" evidence="16">
    <location>
        <begin position="150"/>
        <end position="219"/>
    </location>
</feature>
<dbReference type="GO" id="GO:0008033">
    <property type="term" value="P:tRNA processing"/>
    <property type="evidence" value="ECO:0007669"/>
    <property type="project" value="UniProtKB-KW"/>
</dbReference>
<protein>
    <recommendedName>
        <fullName evidence="15">Ribonuclease E</fullName>
        <ecNumber evidence="14">3.1.26.12</ecNumber>
    </recommendedName>
</protein>
<feature type="compositionally biased region" description="Basic and acidic residues" evidence="16">
    <location>
        <begin position="414"/>
        <end position="423"/>
    </location>
</feature>
<keyword evidence="11" id="KW-0460">Magnesium</keyword>
<dbReference type="InterPro" id="IPR012340">
    <property type="entry name" value="NA-bd_OB-fold"/>
</dbReference>
<feature type="compositionally biased region" description="Low complexity" evidence="16">
    <location>
        <begin position="115"/>
        <end position="141"/>
    </location>
</feature>
<comment type="catalytic activity">
    <reaction evidence="13">
        <text>Endonucleolytic cleavage of single-stranded RNA in A- and U-rich regions.</text>
        <dbReference type="EC" id="3.1.26.12"/>
    </reaction>
</comment>
<proteinExistence type="inferred from homology"/>
<evidence type="ECO:0000256" key="2">
    <source>
        <dbReference type="ARBA" id="ARBA00001947"/>
    </source>
</evidence>
<feature type="compositionally biased region" description="Low complexity" evidence="16">
    <location>
        <begin position="24"/>
        <end position="49"/>
    </location>
</feature>
<keyword evidence="7" id="KW-0819">tRNA processing</keyword>
<dbReference type="GO" id="GO:0003723">
    <property type="term" value="F:RNA binding"/>
    <property type="evidence" value="ECO:0007669"/>
    <property type="project" value="UniProtKB-KW"/>
</dbReference>
<dbReference type="Pfam" id="PF10150">
    <property type="entry name" value="RNase_E_G"/>
    <property type="match status" value="1"/>
</dbReference>
<name>A0A562I5Q8_MICOL</name>
<evidence type="ECO:0000256" key="13">
    <source>
        <dbReference type="ARBA" id="ARBA00050524"/>
    </source>
</evidence>
<keyword evidence="6" id="KW-0507">mRNA processing</keyword>
<feature type="compositionally biased region" description="Acidic residues" evidence="16">
    <location>
        <begin position="281"/>
        <end position="290"/>
    </location>
</feature>
<dbReference type="OrthoDB" id="9804278at2"/>
<feature type="compositionally biased region" description="Acidic residues" evidence="16">
    <location>
        <begin position="305"/>
        <end position="330"/>
    </location>
</feature>
<dbReference type="EMBL" id="VLKE01000001">
    <property type="protein sequence ID" value="TWH66088.1"/>
    <property type="molecule type" value="Genomic_DNA"/>
</dbReference>
<evidence type="ECO:0000259" key="17">
    <source>
        <dbReference type="PROSITE" id="PS50126"/>
    </source>
</evidence>
<dbReference type="Proteomes" id="UP000319825">
    <property type="component" value="Unassembled WGS sequence"/>
</dbReference>
<dbReference type="InterPro" id="IPR019307">
    <property type="entry name" value="RNA-bd_AU-1/RNase_E/G"/>
</dbReference>
<evidence type="ECO:0000256" key="10">
    <source>
        <dbReference type="ARBA" id="ARBA00022833"/>
    </source>
</evidence>
<comment type="similarity">
    <text evidence="4">Belongs to the RNase E/G family.</text>
</comment>
<accession>A0A562I5Q8</accession>
<dbReference type="GO" id="GO:0006397">
    <property type="term" value="P:mRNA processing"/>
    <property type="evidence" value="ECO:0007669"/>
    <property type="project" value="UniProtKB-KW"/>
</dbReference>
<comment type="cofactor">
    <cofactor evidence="1">
        <name>Mg(2+)</name>
        <dbReference type="ChEBI" id="CHEBI:18420"/>
    </cofactor>
</comment>
<dbReference type="SMART" id="SM00316">
    <property type="entry name" value="S1"/>
    <property type="match status" value="1"/>
</dbReference>
<evidence type="ECO:0000256" key="8">
    <source>
        <dbReference type="ARBA" id="ARBA00022723"/>
    </source>
</evidence>
<feature type="compositionally biased region" description="Basic residues" evidence="16">
    <location>
        <begin position="334"/>
        <end position="347"/>
    </location>
</feature>
<feature type="compositionally biased region" description="Basic and acidic residues" evidence="16">
    <location>
        <begin position="944"/>
        <end position="959"/>
    </location>
</feature>
<feature type="compositionally biased region" description="Acidic residues" evidence="16">
    <location>
        <begin position="352"/>
        <end position="383"/>
    </location>
</feature>
<evidence type="ECO:0000256" key="12">
    <source>
        <dbReference type="ARBA" id="ARBA00022884"/>
    </source>
</evidence>
<keyword evidence="19" id="KW-1185">Reference proteome</keyword>
<dbReference type="PANTHER" id="PTHR30001">
    <property type="entry name" value="RIBONUCLEASE"/>
    <property type="match status" value="1"/>
</dbReference>
<dbReference type="PANTHER" id="PTHR30001:SF0">
    <property type="entry name" value="RIBONUCLEASE G"/>
    <property type="match status" value="1"/>
</dbReference>
<evidence type="ECO:0000313" key="19">
    <source>
        <dbReference type="Proteomes" id="UP000319825"/>
    </source>
</evidence>
<dbReference type="Gene3D" id="2.40.50.140">
    <property type="entry name" value="Nucleic acid-binding proteins"/>
    <property type="match status" value="1"/>
</dbReference>
<dbReference type="PROSITE" id="PS50126">
    <property type="entry name" value="S1"/>
    <property type="match status" value="1"/>
</dbReference>